<accession>A0A2K4ZLA5</accession>
<dbReference type="InterPro" id="IPR000086">
    <property type="entry name" value="NUDIX_hydrolase_dom"/>
</dbReference>
<dbReference type="GO" id="GO:0006753">
    <property type="term" value="P:nucleoside phosphate metabolic process"/>
    <property type="evidence" value="ECO:0007669"/>
    <property type="project" value="TreeGrafter"/>
</dbReference>
<dbReference type="EMBL" id="OFSM01000022">
    <property type="protein sequence ID" value="SOY31182.1"/>
    <property type="molecule type" value="Genomic_DNA"/>
</dbReference>
<feature type="domain" description="Nudix hydrolase" evidence="3">
    <location>
        <begin position="71"/>
        <end position="224"/>
    </location>
</feature>
<evidence type="ECO:0000313" key="5">
    <source>
        <dbReference type="Proteomes" id="UP000236311"/>
    </source>
</evidence>
<dbReference type="Proteomes" id="UP000236311">
    <property type="component" value="Unassembled WGS sequence"/>
</dbReference>
<comment type="cofactor">
    <cofactor evidence="1">
        <name>Mg(2+)</name>
        <dbReference type="ChEBI" id="CHEBI:18420"/>
    </cofactor>
</comment>
<reference evidence="4 5" key="1">
    <citation type="submission" date="2018-01" db="EMBL/GenBank/DDBJ databases">
        <authorList>
            <person name="Gaut B.S."/>
            <person name="Morton B.R."/>
            <person name="Clegg M.T."/>
            <person name="Duvall M.R."/>
        </authorList>
    </citation>
    <scope>NUCLEOTIDE SEQUENCE [LARGE SCALE GENOMIC DNA]</scope>
    <source>
        <strain evidence="4">GP69</strain>
    </source>
</reference>
<dbReference type="EC" id="3.6.1.13" evidence="4"/>
<evidence type="ECO:0000313" key="4">
    <source>
        <dbReference type="EMBL" id="SOY31182.1"/>
    </source>
</evidence>
<dbReference type="OrthoDB" id="9788922at2"/>
<organism evidence="4 5">
    <name type="scientific">Acetatifactor muris</name>
    <dbReference type="NCBI Taxonomy" id="879566"/>
    <lineage>
        <taxon>Bacteria</taxon>
        <taxon>Bacillati</taxon>
        <taxon>Bacillota</taxon>
        <taxon>Clostridia</taxon>
        <taxon>Lachnospirales</taxon>
        <taxon>Lachnospiraceae</taxon>
        <taxon>Acetatifactor</taxon>
    </lineage>
</organism>
<evidence type="ECO:0000256" key="1">
    <source>
        <dbReference type="ARBA" id="ARBA00001946"/>
    </source>
</evidence>
<dbReference type="CDD" id="cd03424">
    <property type="entry name" value="NUDIX_ADPRase_Nudt5_UGPPase_Nudt14"/>
    <property type="match status" value="1"/>
</dbReference>
<proteinExistence type="predicted"/>
<protein>
    <submittedName>
        <fullName evidence="4">ADP-ribose pyrophosphatase</fullName>
        <ecNumber evidence="4">3.6.1.13</ecNumber>
    </submittedName>
</protein>
<dbReference type="Gene3D" id="3.90.79.10">
    <property type="entry name" value="Nucleoside Triphosphate Pyrophosphohydrolase"/>
    <property type="match status" value="1"/>
</dbReference>
<dbReference type="GO" id="GO:0019693">
    <property type="term" value="P:ribose phosphate metabolic process"/>
    <property type="evidence" value="ECO:0007669"/>
    <property type="project" value="TreeGrafter"/>
</dbReference>
<keyword evidence="2 4" id="KW-0378">Hydrolase</keyword>
<keyword evidence="5" id="KW-1185">Reference proteome</keyword>
<dbReference type="SUPFAM" id="SSF55811">
    <property type="entry name" value="Nudix"/>
    <property type="match status" value="1"/>
</dbReference>
<evidence type="ECO:0000256" key="2">
    <source>
        <dbReference type="ARBA" id="ARBA00022801"/>
    </source>
</evidence>
<gene>
    <name evidence="4" type="primary">nudF_2</name>
    <name evidence="4" type="ORF">AMURIS_03917</name>
</gene>
<dbReference type="PROSITE" id="PS51462">
    <property type="entry name" value="NUDIX"/>
    <property type="match status" value="1"/>
</dbReference>
<dbReference type="PANTHER" id="PTHR11839">
    <property type="entry name" value="UDP/ADP-SUGAR PYROPHOSPHATASE"/>
    <property type="match status" value="1"/>
</dbReference>
<dbReference type="InterPro" id="IPR015797">
    <property type="entry name" value="NUDIX_hydrolase-like_dom_sf"/>
</dbReference>
<dbReference type="Pfam" id="PF00293">
    <property type="entry name" value="NUDIX"/>
    <property type="match status" value="1"/>
</dbReference>
<sequence length="240" mass="26826">MDYHNEKLQIRSKAVAGKQRINREDVKTVFESPYIRVADLQYAPGRHYYDATRRATDDLTATKSDEEFRTMLPDAVSCIVILDTPEEEPRLLLSYEFRYPAGQFLLSVPAGLIDKEDKEGKNPIISTALREIREETGLETAQGDSAFTVNSLLFSSPGMTDESNALVCVVFHSADLSELSQEGAVGSELFDGFALLTKADAMETLKKGRDDRGNFYSVYTWAALAFFVSDMWREPGAVIL</sequence>
<name>A0A2K4ZLA5_9FIRM</name>
<dbReference type="GO" id="GO:0047631">
    <property type="term" value="F:ADP-ribose diphosphatase activity"/>
    <property type="evidence" value="ECO:0007669"/>
    <property type="project" value="UniProtKB-EC"/>
</dbReference>
<evidence type="ECO:0000259" key="3">
    <source>
        <dbReference type="PROSITE" id="PS51462"/>
    </source>
</evidence>
<dbReference type="PANTHER" id="PTHR11839:SF18">
    <property type="entry name" value="NUDIX HYDROLASE DOMAIN-CONTAINING PROTEIN"/>
    <property type="match status" value="1"/>
</dbReference>
<dbReference type="AlphaFoldDB" id="A0A2K4ZLA5"/>